<name>A0A6A4HWL7_9AGAR</name>
<gene>
    <name evidence="1" type="ORF">BT96DRAFT_937243</name>
</gene>
<evidence type="ECO:0000313" key="1">
    <source>
        <dbReference type="EMBL" id="KAE9402263.1"/>
    </source>
</evidence>
<accession>A0A6A4HWL7</accession>
<dbReference type="Proteomes" id="UP000799118">
    <property type="component" value="Unassembled WGS sequence"/>
</dbReference>
<proteinExistence type="predicted"/>
<sequence length="148" mass="16981">MYIYSVVNIPSTDPRDVPQTPGATHPAHPMCVATNLISGIVRHGGFNNFEGCMTMQFPLSVKITLMEVNWTYIVLTAPKFWQVRIASRITELYEVLEKLVLGMMQSRWERLGSIIYDRRAGACVWAWFFVRYNSDEGEKTVYLVVNDI</sequence>
<reference evidence="1" key="1">
    <citation type="journal article" date="2019" name="Environ. Microbiol.">
        <title>Fungal ecological strategies reflected in gene transcription - a case study of two litter decomposers.</title>
        <authorList>
            <person name="Barbi F."/>
            <person name="Kohler A."/>
            <person name="Barry K."/>
            <person name="Baskaran P."/>
            <person name="Daum C."/>
            <person name="Fauchery L."/>
            <person name="Ihrmark K."/>
            <person name="Kuo A."/>
            <person name="LaButti K."/>
            <person name="Lipzen A."/>
            <person name="Morin E."/>
            <person name="Grigoriev I.V."/>
            <person name="Henrissat B."/>
            <person name="Lindahl B."/>
            <person name="Martin F."/>
        </authorList>
    </citation>
    <scope>NUCLEOTIDE SEQUENCE</scope>
    <source>
        <strain evidence="1">JB14</strain>
    </source>
</reference>
<organism evidence="1 2">
    <name type="scientific">Gymnopus androsaceus JB14</name>
    <dbReference type="NCBI Taxonomy" id="1447944"/>
    <lineage>
        <taxon>Eukaryota</taxon>
        <taxon>Fungi</taxon>
        <taxon>Dikarya</taxon>
        <taxon>Basidiomycota</taxon>
        <taxon>Agaricomycotina</taxon>
        <taxon>Agaricomycetes</taxon>
        <taxon>Agaricomycetidae</taxon>
        <taxon>Agaricales</taxon>
        <taxon>Marasmiineae</taxon>
        <taxon>Omphalotaceae</taxon>
        <taxon>Gymnopus</taxon>
    </lineage>
</organism>
<dbReference type="EMBL" id="ML769436">
    <property type="protein sequence ID" value="KAE9402263.1"/>
    <property type="molecule type" value="Genomic_DNA"/>
</dbReference>
<dbReference type="AlphaFoldDB" id="A0A6A4HWL7"/>
<protein>
    <submittedName>
        <fullName evidence="1">Uncharacterized protein</fullName>
    </submittedName>
</protein>
<evidence type="ECO:0000313" key="2">
    <source>
        <dbReference type="Proteomes" id="UP000799118"/>
    </source>
</evidence>
<keyword evidence="2" id="KW-1185">Reference proteome</keyword>